<dbReference type="OrthoDB" id="186587at2"/>
<keyword evidence="4" id="KW-0472">Membrane</keyword>
<dbReference type="CDD" id="cd03137">
    <property type="entry name" value="GATase1_AraC_1"/>
    <property type="match status" value="1"/>
</dbReference>
<evidence type="ECO:0000256" key="1">
    <source>
        <dbReference type="ARBA" id="ARBA00023015"/>
    </source>
</evidence>
<keyword evidence="1" id="KW-0805">Transcription regulation</keyword>
<dbReference type="InterPro" id="IPR029062">
    <property type="entry name" value="Class_I_gatase-like"/>
</dbReference>
<dbReference type="InterPro" id="IPR052158">
    <property type="entry name" value="INH-QAR"/>
</dbReference>
<keyword evidence="3" id="KW-0804">Transcription</keyword>
<keyword evidence="2" id="KW-0238">DNA-binding</keyword>
<protein>
    <submittedName>
        <fullName evidence="6">Transcriptional regulator</fullName>
    </submittedName>
</protein>
<keyword evidence="4" id="KW-1133">Transmembrane helix</keyword>
<dbReference type="InterPro" id="IPR018062">
    <property type="entry name" value="HTH_AraC-typ_CS"/>
</dbReference>
<dbReference type="InterPro" id="IPR009057">
    <property type="entry name" value="Homeodomain-like_sf"/>
</dbReference>
<dbReference type="SMART" id="SM00342">
    <property type="entry name" value="HTH_ARAC"/>
    <property type="match status" value="1"/>
</dbReference>
<dbReference type="Gene3D" id="1.10.10.60">
    <property type="entry name" value="Homeodomain-like"/>
    <property type="match status" value="1"/>
</dbReference>
<dbReference type="GO" id="GO:0043565">
    <property type="term" value="F:sequence-specific DNA binding"/>
    <property type="evidence" value="ECO:0007669"/>
    <property type="project" value="InterPro"/>
</dbReference>
<dbReference type="Pfam" id="PF12833">
    <property type="entry name" value="HTH_18"/>
    <property type="match status" value="1"/>
</dbReference>
<evidence type="ECO:0000256" key="3">
    <source>
        <dbReference type="ARBA" id="ARBA00023163"/>
    </source>
</evidence>
<evidence type="ECO:0000256" key="2">
    <source>
        <dbReference type="ARBA" id="ARBA00023125"/>
    </source>
</evidence>
<evidence type="ECO:0000259" key="5">
    <source>
        <dbReference type="PROSITE" id="PS01124"/>
    </source>
</evidence>
<dbReference type="PANTHER" id="PTHR43130">
    <property type="entry name" value="ARAC-FAMILY TRANSCRIPTIONAL REGULATOR"/>
    <property type="match status" value="1"/>
</dbReference>
<accession>A0A1G5YCW1</accession>
<dbReference type="Gene3D" id="3.40.50.880">
    <property type="match status" value="1"/>
</dbReference>
<evidence type="ECO:0000313" key="7">
    <source>
        <dbReference type="Proteomes" id="UP000198588"/>
    </source>
</evidence>
<gene>
    <name evidence="6" type="ORF">SAMN02927914_03173</name>
</gene>
<dbReference type="RefSeq" id="WP_091579046.1">
    <property type="nucleotide sequence ID" value="NZ_FMXM01000009.1"/>
</dbReference>
<dbReference type="InterPro" id="IPR002818">
    <property type="entry name" value="DJ-1/PfpI"/>
</dbReference>
<feature type="transmembrane region" description="Helical" evidence="4">
    <location>
        <begin position="100"/>
        <end position="119"/>
    </location>
</feature>
<dbReference type="PROSITE" id="PS01124">
    <property type="entry name" value="HTH_ARAC_FAMILY_2"/>
    <property type="match status" value="1"/>
</dbReference>
<dbReference type="SUPFAM" id="SSF46689">
    <property type="entry name" value="Homeodomain-like"/>
    <property type="match status" value="2"/>
</dbReference>
<dbReference type="Proteomes" id="UP000198588">
    <property type="component" value="Unassembled WGS sequence"/>
</dbReference>
<dbReference type="AlphaFoldDB" id="A0A1G5YCW1"/>
<dbReference type="EMBL" id="FMXM01000009">
    <property type="protein sequence ID" value="SDA80551.1"/>
    <property type="molecule type" value="Genomic_DNA"/>
</dbReference>
<evidence type="ECO:0000256" key="4">
    <source>
        <dbReference type="SAM" id="Phobius"/>
    </source>
</evidence>
<keyword evidence="4" id="KW-0812">Transmembrane</keyword>
<dbReference type="STRING" id="1165689.SAMN02927914_03173"/>
<organism evidence="6 7">
    <name type="scientific">Mesorhizobium qingshengii</name>
    <dbReference type="NCBI Taxonomy" id="1165689"/>
    <lineage>
        <taxon>Bacteria</taxon>
        <taxon>Pseudomonadati</taxon>
        <taxon>Pseudomonadota</taxon>
        <taxon>Alphaproteobacteria</taxon>
        <taxon>Hyphomicrobiales</taxon>
        <taxon>Phyllobacteriaceae</taxon>
        <taxon>Mesorhizobium</taxon>
    </lineage>
</organism>
<dbReference type="Pfam" id="PF01965">
    <property type="entry name" value="DJ-1_PfpI"/>
    <property type="match status" value="1"/>
</dbReference>
<reference evidence="6 7" key="1">
    <citation type="submission" date="2016-10" db="EMBL/GenBank/DDBJ databases">
        <authorList>
            <person name="de Groot N.N."/>
        </authorList>
    </citation>
    <scope>NUCLEOTIDE SEQUENCE [LARGE SCALE GENOMIC DNA]</scope>
    <source>
        <strain evidence="6 7">CGMCC 1.12097</strain>
    </source>
</reference>
<dbReference type="PANTHER" id="PTHR43130:SF3">
    <property type="entry name" value="HTH-TYPE TRANSCRIPTIONAL REGULATOR RV1931C"/>
    <property type="match status" value="1"/>
</dbReference>
<dbReference type="SUPFAM" id="SSF52317">
    <property type="entry name" value="Class I glutamine amidotransferase-like"/>
    <property type="match status" value="1"/>
</dbReference>
<dbReference type="PROSITE" id="PS00041">
    <property type="entry name" value="HTH_ARAC_FAMILY_1"/>
    <property type="match status" value="1"/>
</dbReference>
<name>A0A1G5YCW1_9HYPH</name>
<sequence>MTDPIIAVLAFDGISPFHLSVPCLVFGEDRTALGLPRFDFRICAGKAGPVHTEAGLTVAAPHGLEGFDGADIVIIPSWHHLAEPPAPLLTEALRQAHRRGALIVGLCLGTFAIAAAGLLSGRGAATHWAYAEQLQKLHPDIAVDASVLYVDNGDVVTSAGVAAGLDCCLHIVRARYGAEAALRLARQIVLSPHRQGGQAQFIEHPVARSADADRFTQALDAVRATLGETHSLNRVAEAAGLTRRTFTRRFQKSIGTSFGEWLTSQRIELAQRLLEATEKSMDIVAFEAGFGSATSLRQHFAARLRTSPAQYRREFSQRADQDERMAHALSS</sequence>
<dbReference type="InterPro" id="IPR018060">
    <property type="entry name" value="HTH_AraC"/>
</dbReference>
<proteinExistence type="predicted"/>
<feature type="domain" description="HTH araC/xylS-type" evidence="5">
    <location>
        <begin position="216"/>
        <end position="314"/>
    </location>
</feature>
<evidence type="ECO:0000313" key="6">
    <source>
        <dbReference type="EMBL" id="SDA80551.1"/>
    </source>
</evidence>
<dbReference type="GO" id="GO:0003700">
    <property type="term" value="F:DNA-binding transcription factor activity"/>
    <property type="evidence" value="ECO:0007669"/>
    <property type="project" value="InterPro"/>
</dbReference>